<dbReference type="GO" id="GO:0022857">
    <property type="term" value="F:transmembrane transporter activity"/>
    <property type="evidence" value="ECO:0007669"/>
    <property type="project" value="InterPro"/>
</dbReference>
<evidence type="ECO:0000256" key="4">
    <source>
        <dbReference type="SAM" id="Phobius"/>
    </source>
</evidence>
<dbReference type="Gene3D" id="1.20.1250.20">
    <property type="entry name" value="MFS general substrate transporter like domains"/>
    <property type="match status" value="2"/>
</dbReference>
<evidence type="ECO:0000313" key="7">
    <source>
        <dbReference type="Proteomes" id="UP000235547"/>
    </source>
</evidence>
<dbReference type="EMBL" id="PNRG01000031">
    <property type="protein sequence ID" value="PMR79008.1"/>
    <property type="molecule type" value="Genomic_DNA"/>
</dbReference>
<dbReference type="AlphaFoldDB" id="A0A2N7UEX6"/>
<dbReference type="InterPro" id="IPR020846">
    <property type="entry name" value="MFS_dom"/>
</dbReference>
<dbReference type="Proteomes" id="UP000235547">
    <property type="component" value="Unassembled WGS sequence"/>
</dbReference>
<feature type="domain" description="Major facilitator superfamily (MFS) profile" evidence="5">
    <location>
        <begin position="59"/>
        <end position="446"/>
    </location>
</feature>
<accession>A0A2N7UEX6</accession>
<feature type="transmembrane region" description="Helical" evidence="4">
    <location>
        <begin position="131"/>
        <end position="164"/>
    </location>
</feature>
<keyword evidence="3 4" id="KW-0472">Membrane</keyword>
<feature type="transmembrane region" description="Helical" evidence="4">
    <location>
        <begin position="355"/>
        <end position="376"/>
    </location>
</feature>
<dbReference type="PANTHER" id="PTHR23527:SF1">
    <property type="entry name" value="BLL3282 PROTEIN"/>
    <property type="match status" value="1"/>
</dbReference>
<evidence type="ECO:0000256" key="3">
    <source>
        <dbReference type="ARBA" id="ARBA00023136"/>
    </source>
</evidence>
<feature type="transmembrane region" description="Helical" evidence="4">
    <location>
        <begin position="210"/>
        <end position="231"/>
    </location>
</feature>
<feature type="transmembrane region" description="Helical" evidence="4">
    <location>
        <begin position="12"/>
        <end position="30"/>
    </location>
</feature>
<evidence type="ECO:0000313" key="6">
    <source>
        <dbReference type="EMBL" id="PMR79008.1"/>
    </source>
</evidence>
<feature type="transmembrane region" description="Helical" evidence="4">
    <location>
        <begin position="388"/>
        <end position="414"/>
    </location>
</feature>
<name>A0A2N7UEX6_9GAMM</name>
<dbReference type="InterPro" id="IPR052952">
    <property type="entry name" value="MFS-Transporter"/>
</dbReference>
<reference evidence="6 7" key="1">
    <citation type="submission" date="2018-01" db="EMBL/GenBank/DDBJ databases">
        <title>Halomonas endophytica sp. nov., isolated from storage liquid in the stems of Populus euphratica.</title>
        <authorList>
            <person name="Chen C."/>
        </authorList>
    </citation>
    <scope>NUCLEOTIDE SEQUENCE [LARGE SCALE GENOMIC DNA]</scope>
    <source>
        <strain evidence="6 7">BZ-SZ-XJ27</strain>
    </source>
</reference>
<proteinExistence type="predicted"/>
<feature type="transmembrane region" description="Helical" evidence="4">
    <location>
        <begin position="420"/>
        <end position="438"/>
    </location>
</feature>
<feature type="transmembrane region" description="Helical" evidence="4">
    <location>
        <begin position="293"/>
        <end position="317"/>
    </location>
</feature>
<dbReference type="PANTHER" id="PTHR23527">
    <property type="entry name" value="BLL3282 PROTEIN"/>
    <property type="match status" value="1"/>
</dbReference>
<evidence type="ECO:0000256" key="2">
    <source>
        <dbReference type="ARBA" id="ARBA00022989"/>
    </source>
</evidence>
<dbReference type="InterPro" id="IPR036259">
    <property type="entry name" value="MFS_trans_sf"/>
</dbReference>
<keyword evidence="7" id="KW-1185">Reference proteome</keyword>
<keyword evidence="2 4" id="KW-1133">Transmembrane helix</keyword>
<evidence type="ECO:0000256" key="1">
    <source>
        <dbReference type="ARBA" id="ARBA00022692"/>
    </source>
</evidence>
<sequence>MIQIVCRLTVSTVALCIRFLGMYSFSWYVFVSLKSALPMANAPNASHSPKDSSRDWGEGLRVLAATTWVQALCSAAMLLVPTLAPQVAAAFGVPTGLVGLQISLLYGVAMLTSLQSAVVARRLGGCRTSQLAMLLVLAGCGMVLMGSPVALLATTLLLGVAYGLTNPAAAQLLSRFTPADRRNLVYSIKQTGVPLGGILAGLLAPPLAAAWNWQAAFMAVGGATMATVLALQWRRSRWDSDRDSSARMHGFGSLEVLRRRVSMRWLGFTGFCLSAAQLSLISFAVAFMVEELLITLVTAGIIISLMHVAGVSGRIGWGLLADRLGGSLPVLYGLSALMAVVFLVISLVGAALPTWLAVVLLVIAGTTAIGWNGVYLGEVARRSLQRDVGDATAAVLVLTYMGVLVGPALFSLVVWLTDSYAAGFMLPAVAASLAIICLHNCRRASQEVETAAFR</sequence>
<protein>
    <submittedName>
        <fullName evidence="6">MFS transporter</fullName>
    </submittedName>
</protein>
<feature type="transmembrane region" description="Helical" evidence="4">
    <location>
        <begin position="329"/>
        <end position="349"/>
    </location>
</feature>
<dbReference type="OrthoDB" id="8724598at2"/>
<feature type="transmembrane region" description="Helical" evidence="4">
    <location>
        <begin position="87"/>
        <end position="111"/>
    </location>
</feature>
<comment type="caution">
    <text evidence="6">The sequence shown here is derived from an EMBL/GenBank/DDBJ whole genome shotgun (WGS) entry which is preliminary data.</text>
</comment>
<feature type="transmembrane region" description="Helical" evidence="4">
    <location>
        <begin position="265"/>
        <end position="287"/>
    </location>
</feature>
<dbReference type="Pfam" id="PF07690">
    <property type="entry name" value="MFS_1"/>
    <property type="match status" value="1"/>
</dbReference>
<gene>
    <name evidence="6" type="ORF">C1H70_13800</name>
</gene>
<dbReference type="PROSITE" id="PS50850">
    <property type="entry name" value="MFS"/>
    <property type="match status" value="1"/>
</dbReference>
<organism evidence="6 7">
    <name type="scientific">Halomonas urumqiensis</name>
    <dbReference type="NCBI Taxonomy" id="1684789"/>
    <lineage>
        <taxon>Bacteria</taxon>
        <taxon>Pseudomonadati</taxon>
        <taxon>Pseudomonadota</taxon>
        <taxon>Gammaproteobacteria</taxon>
        <taxon>Oceanospirillales</taxon>
        <taxon>Halomonadaceae</taxon>
        <taxon>Halomonas</taxon>
    </lineage>
</organism>
<evidence type="ECO:0000259" key="5">
    <source>
        <dbReference type="PROSITE" id="PS50850"/>
    </source>
</evidence>
<dbReference type="SUPFAM" id="SSF103473">
    <property type="entry name" value="MFS general substrate transporter"/>
    <property type="match status" value="1"/>
</dbReference>
<dbReference type="InterPro" id="IPR011701">
    <property type="entry name" value="MFS"/>
</dbReference>
<keyword evidence="1 4" id="KW-0812">Transmembrane</keyword>